<keyword evidence="2" id="KW-1185">Reference proteome</keyword>
<proteinExistence type="predicted"/>
<accession>A0ACB8ZYS2</accession>
<dbReference type="Proteomes" id="UP001055879">
    <property type="component" value="Linkage Group LG09"/>
</dbReference>
<comment type="caution">
    <text evidence="1">The sequence shown here is derived from an EMBL/GenBank/DDBJ whole genome shotgun (WGS) entry which is preliminary data.</text>
</comment>
<protein>
    <submittedName>
        <fullName evidence="1">Uncharacterized protein</fullName>
    </submittedName>
</protein>
<dbReference type="EMBL" id="CM042055">
    <property type="protein sequence ID" value="KAI3702713.1"/>
    <property type="molecule type" value="Genomic_DNA"/>
</dbReference>
<sequence>MKNMSQLIREQRKWARLKKCIINFSAKKTESKERDDAKKAEKGGRGRERERVNERRRNKLVGRPITVPQFVSHSRCQFCWGIITSRCH</sequence>
<gene>
    <name evidence="1" type="ORF">L6452_28463</name>
</gene>
<evidence type="ECO:0000313" key="1">
    <source>
        <dbReference type="EMBL" id="KAI3702713.1"/>
    </source>
</evidence>
<evidence type="ECO:0000313" key="2">
    <source>
        <dbReference type="Proteomes" id="UP001055879"/>
    </source>
</evidence>
<name>A0ACB8ZYS2_ARCLA</name>
<organism evidence="1 2">
    <name type="scientific">Arctium lappa</name>
    <name type="common">Greater burdock</name>
    <name type="synonym">Lappa major</name>
    <dbReference type="NCBI Taxonomy" id="4217"/>
    <lineage>
        <taxon>Eukaryota</taxon>
        <taxon>Viridiplantae</taxon>
        <taxon>Streptophyta</taxon>
        <taxon>Embryophyta</taxon>
        <taxon>Tracheophyta</taxon>
        <taxon>Spermatophyta</taxon>
        <taxon>Magnoliopsida</taxon>
        <taxon>eudicotyledons</taxon>
        <taxon>Gunneridae</taxon>
        <taxon>Pentapetalae</taxon>
        <taxon>asterids</taxon>
        <taxon>campanulids</taxon>
        <taxon>Asterales</taxon>
        <taxon>Asteraceae</taxon>
        <taxon>Carduoideae</taxon>
        <taxon>Cardueae</taxon>
        <taxon>Arctiinae</taxon>
        <taxon>Arctium</taxon>
    </lineage>
</organism>
<reference evidence="2" key="1">
    <citation type="journal article" date="2022" name="Mol. Ecol. Resour.">
        <title>The genomes of chicory, endive, great burdock and yacon provide insights into Asteraceae palaeo-polyploidization history and plant inulin production.</title>
        <authorList>
            <person name="Fan W."/>
            <person name="Wang S."/>
            <person name="Wang H."/>
            <person name="Wang A."/>
            <person name="Jiang F."/>
            <person name="Liu H."/>
            <person name="Zhao H."/>
            <person name="Xu D."/>
            <person name="Zhang Y."/>
        </authorList>
    </citation>
    <scope>NUCLEOTIDE SEQUENCE [LARGE SCALE GENOMIC DNA]</scope>
    <source>
        <strain evidence="2">cv. Niubang</strain>
    </source>
</reference>
<reference evidence="1 2" key="2">
    <citation type="journal article" date="2022" name="Mol. Ecol. Resour.">
        <title>The genomes of chicory, endive, great burdock and yacon provide insights into Asteraceae paleo-polyploidization history and plant inulin production.</title>
        <authorList>
            <person name="Fan W."/>
            <person name="Wang S."/>
            <person name="Wang H."/>
            <person name="Wang A."/>
            <person name="Jiang F."/>
            <person name="Liu H."/>
            <person name="Zhao H."/>
            <person name="Xu D."/>
            <person name="Zhang Y."/>
        </authorList>
    </citation>
    <scope>NUCLEOTIDE SEQUENCE [LARGE SCALE GENOMIC DNA]</scope>
    <source>
        <strain evidence="2">cv. Niubang</strain>
    </source>
</reference>